<feature type="non-terminal residue" evidence="2">
    <location>
        <position position="80"/>
    </location>
</feature>
<proteinExistence type="predicted"/>
<protein>
    <submittedName>
        <fullName evidence="2">Uncharacterized protein</fullName>
    </submittedName>
</protein>
<evidence type="ECO:0000256" key="1">
    <source>
        <dbReference type="SAM" id="MobiDB-lite"/>
    </source>
</evidence>
<evidence type="ECO:0000313" key="3">
    <source>
        <dbReference type="Proteomes" id="UP001286313"/>
    </source>
</evidence>
<reference evidence="2" key="1">
    <citation type="submission" date="2023-10" db="EMBL/GenBank/DDBJ databases">
        <title>Genome assemblies of two species of porcelain crab, Petrolisthes cinctipes and Petrolisthes manimaculis (Anomura: Porcellanidae).</title>
        <authorList>
            <person name="Angst P."/>
        </authorList>
    </citation>
    <scope>NUCLEOTIDE SEQUENCE</scope>
    <source>
        <strain evidence="2">PB745_01</strain>
        <tissue evidence="2">Gill</tissue>
    </source>
</reference>
<organism evidence="2 3">
    <name type="scientific">Petrolisthes cinctipes</name>
    <name type="common">Flat porcelain crab</name>
    <dbReference type="NCBI Taxonomy" id="88211"/>
    <lineage>
        <taxon>Eukaryota</taxon>
        <taxon>Metazoa</taxon>
        <taxon>Ecdysozoa</taxon>
        <taxon>Arthropoda</taxon>
        <taxon>Crustacea</taxon>
        <taxon>Multicrustacea</taxon>
        <taxon>Malacostraca</taxon>
        <taxon>Eumalacostraca</taxon>
        <taxon>Eucarida</taxon>
        <taxon>Decapoda</taxon>
        <taxon>Pleocyemata</taxon>
        <taxon>Anomura</taxon>
        <taxon>Galatheoidea</taxon>
        <taxon>Porcellanidae</taxon>
        <taxon>Petrolisthes</taxon>
    </lineage>
</organism>
<comment type="caution">
    <text evidence="2">The sequence shown here is derived from an EMBL/GenBank/DDBJ whole genome shotgun (WGS) entry which is preliminary data.</text>
</comment>
<accession>A0AAE1EHK0</accession>
<feature type="region of interest" description="Disordered" evidence="1">
    <location>
        <begin position="1"/>
        <end position="32"/>
    </location>
</feature>
<gene>
    <name evidence="2" type="ORF">Pcinc_041698</name>
</gene>
<dbReference type="AlphaFoldDB" id="A0AAE1EHK0"/>
<dbReference type="Proteomes" id="UP001286313">
    <property type="component" value="Unassembled WGS sequence"/>
</dbReference>
<evidence type="ECO:0000313" key="2">
    <source>
        <dbReference type="EMBL" id="KAK3851668.1"/>
    </source>
</evidence>
<dbReference type="EMBL" id="JAWQEG010007787">
    <property type="protein sequence ID" value="KAK3851668.1"/>
    <property type="molecule type" value="Genomic_DNA"/>
</dbReference>
<name>A0AAE1EHK0_PETCI</name>
<feature type="region of interest" description="Disordered" evidence="1">
    <location>
        <begin position="46"/>
        <end position="80"/>
    </location>
</feature>
<keyword evidence="3" id="KW-1185">Reference proteome</keyword>
<sequence>MHRGEYSSSQQQISPQQTSTTTTNHHNIIPTYSMNIPRPLLSLPWQQHQPRELCPSLPKPTTAAKEGRRGRTTTHHPKYP</sequence>
<feature type="compositionally biased region" description="Basic residues" evidence="1">
    <location>
        <begin position="68"/>
        <end position="80"/>
    </location>
</feature>
<feature type="compositionally biased region" description="Low complexity" evidence="1">
    <location>
        <begin position="7"/>
        <end position="23"/>
    </location>
</feature>